<dbReference type="RefSeq" id="WP_388240441.1">
    <property type="nucleotide sequence ID" value="NZ_JBHVZQ010000049.1"/>
</dbReference>
<keyword evidence="4" id="KW-1185">Reference proteome</keyword>
<keyword evidence="2" id="KW-0472">Membrane</keyword>
<gene>
    <name evidence="3" type="ORF">ACFVZC_32905</name>
</gene>
<feature type="transmembrane region" description="Helical" evidence="2">
    <location>
        <begin position="51"/>
        <end position="68"/>
    </location>
</feature>
<dbReference type="EMBL" id="JBHVZQ010000049">
    <property type="protein sequence ID" value="MFF1278139.1"/>
    <property type="molecule type" value="Genomic_DNA"/>
</dbReference>
<evidence type="ECO:0000313" key="4">
    <source>
        <dbReference type="Proteomes" id="UP001601627"/>
    </source>
</evidence>
<sequence length="91" mass="8667">MPTPPSTTEPAGARPVAPAEASTGRLGAGEAAVVITVVAAVTVLAVLQRPIPLVLTLLAGAVGLLLVGRRAGRLLAAVAELAAAAGGGGRG</sequence>
<evidence type="ECO:0000313" key="3">
    <source>
        <dbReference type="EMBL" id="MFF1278139.1"/>
    </source>
</evidence>
<organism evidence="3 4">
    <name type="scientific">Streptomyces marokkonensis</name>
    <dbReference type="NCBI Taxonomy" id="324855"/>
    <lineage>
        <taxon>Bacteria</taxon>
        <taxon>Bacillati</taxon>
        <taxon>Actinomycetota</taxon>
        <taxon>Actinomycetes</taxon>
        <taxon>Kitasatosporales</taxon>
        <taxon>Streptomycetaceae</taxon>
        <taxon>Streptomyces</taxon>
    </lineage>
</organism>
<protein>
    <submittedName>
        <fullName evidence="3">Uncharacterized protein</fullName>
    </submittedName>
</protein>
<keyword evidence="2" id="KW-0812">Transmembrane</keyword>
<name>A0ABW6QFY3_9ACTN</name>
<accession>A0ABW6QFY3</accession>
<keyword evidence="2" id="KW-1133">Transmembrane helix</keyword>
<feature type="region of interest" description="Disordered" evidence="1">
    <location>
        <begin position="1"/>
        <end position="21"/>
    </location>
</feature>
<comment type="caution">
    <text evidence="3">The sequence shown here is derived from an EMBL/GenBank/DDBJ whole genome shotgun (WGS) entry which is preliminary data.</text>
</comment>
<dbReference type="Proteomes" id="UP001601627">
    <property type="component" value="Unassembled WGS sequence"/>
</dbReference>
<proteinExistence type="predicted"/>
<reference evidence="3 4" key="1">
    <citation type="submission" date="2024-09" db="EMBL/GenBank/DDBJ databases">
        <title>The Natural Products Discovery Center: Release of the First 8490 Sequenced Strains for Exploring Actinobacteria Biosynthetic Diversity.</title>
        <authorList>
            <person name="Kalkreuter E."/>
            <person name="Kautsar S.A."/>
            <person name="Yang D."/>
            <person name="Bader C.D."/>
            <person name="Teijaro C.N."/>
            <person name="Fluegel L."/>
            <person name="Davis C.M."/>
            <person name="Simpson J.R."/>
            <person name="Lauterbach L."/>
            <person name="Steele A.D."/>
            <person name="Gui C."/>
            <person name="Meng S."/>
            <person name="Li G."/>
            <person name="Viehrig K."/>
            <person name="Ye F."/>
            <person name="Su P."/>
            <person name="Kiefer A.F."/>
            <person name="Nichols A."/>
            <person name="Cepeda A.J."/>
            <person name="Yan W."/>
            <person name="Fan B."/>
            <person name="Jiang Y."/>
            <person name="Adhikari A."/>
            <person name="Zheng C.-J."/>
            <person name="Schuster L."/>
            <person name="Cowan T.M."/>
            <person name="Smanski M.J."/>
            <person name="Chevrette M.G."/>
            <person name="De Carvalho L.P.S."/>
            <person name="Shen B."/>
        </authorList>
    </citation>
    <scope>NUCLEOTIDE SEQUENCE [LARGE SCALE GENOMIC DNA]</scope>
    <source>
        <strain evidence="3 4">NPDC058328</strain>
    </source>
</reference>
<evidence type="ECO:0000256" key="1">
    <source>
        <dbReference type="SAM" id="MobiDB-lite"/>
    </source>
</evidence>
<evidence type="ECO:0000256" key="2">
    <source>
        <dbReference type="SAM" id="Phobius"/>
    </source>
</evidence>